<name>A0A917KDB2_9BACL</name>
<dbReference type="SUPFAM" id="SSF53335">
    <property type="entry name" value="S-adenosyl-L-methionine-dependent methyltransferases"/>
    <property type="match status" value="1"/>
</dbReference>
<dbReference type="AlphaFoldDB" id="A0A917KDB2"/>
<gene>
    <name evidence="1" type="ORF">GCM10010885_17840</name>
</gene>
<reference evidence="1" key="2">
    <citation type="submission" date="2020-09" db="EMBL/GenBank/DDBJ databases">
        <authorList>
            <person name="Sun Q."/>
            <person name="Ohkuma M."/>
        </authorList>
    </citation>
    <scope>NUCLEOTIDE SEQUENCE</scope>
    <source>
        <strain evidence="1">JCM 18487</strain>
    </source>
</reference>
<protein>
    <recommendedName>
        <fullName evidence="3">tRNA (Adenine22-N1)-methyltransferase</fullName>
    </recommendedName>
</protein>
<dbReference type="EMBL" id="BMOY01000028">
    <property type="protein sequence ID" value="GGJ09212.1"/>
    <property type="molecule type" value="Genomic_DNA"/>
</dbReference>
<organism evidence="1 2">
    <name type="scientific">Alicyclobacillus cellulosilyticus</name>
    <dbReference type="NCBI Taxonomy" id="1003997"/>
    <lineage>
        <taxon>Bacteria</taxon>
        <taxon>Bacillati</taxon>
        <taxon>Bacillota</taxon>
        <taxon>Bacilli</taxon>
        <taxon>Bacillales</taxon>
        <taxon>Alicyclobacillaceae</taxon>
        <taxon>Alicyclobacillus</taxon>
    </lineage>
</organism>
<dbReference type="Proteomes" id="UP000637695">
    <property type="component" value="Unassembled WGS sequence"/>
</dbReference>
<evidence type="ECO:0000313" key="2">
    <source>
        <dbReference type="Proteomes" id="UP000637695"/>
    </source>
</evidence>
<comment type="caution">
    <text evidence="1">The sequence shown here is derived from an EMBL/GenBank/DDBJ whole genome shotgun (WGS) entry which is preliminary data.</text>
</comment>
<dbReference type="InterPro" id="IPR006901">
    <property type="entry name" value="TrmK"/>
</dbReference>
<dbReference type="PANTHER" id="PTHR38451">
    <property type="entry name" value="TRNA (ADENINE(22)-N(1))-METHYLTRANSFERASE"/>
    <property type="match status" value="1"/>
</dbReference>
<evidence type="ECO:0000313" key="1">
    <source>
        <dbReference type="EMBL" id="GGJ09212.1"/>
    </source>
</evidence>
<accession>A0A917KDB2</accession>
<proteinExistence type="predicted"/>
<sequence length="269" mass="29153">MPAEAGVTEGGIKLSPRLQRVAEFVLTGRPVADVGTDHAFLPIYLVQSGRVPLAIATDIAPGPYRAALANVRKWRLLDAISVRLGPGLTPLYPGEAATVVIAGMGGRTVRDILAAEPAVVAGTSRFIIQPMNAAEQVRRFMYGACWRIVHEEVVAAEGRLYEMVVFDPPSGQGADRAYDPYAADEVWMDLAFIFGPYLLSRPDAQVRSLVAQTAEKWRRICRQLDKAETSGAAAKQQVLADRLRRVAAWQAHAGAGCGRHDGDTRHEEG</sequence>
<dbReference type="InterPro" id="IPR029063">
    <property type="entry name" value="SAM-dependent_MTases_sf"/>
</dbReference>
<dbReference type="Gene3D" id="3.40.50.150">
    <property type="entry name" value="Vaccinia Virus protein VP39"/>
    <property type="match status" value="1"/>
</dbReference>
<dbReference type="PANTHER" id="PTHR38451:SF1">
    <property type="entry name" value="TRNA (ADENINE(22)-N(1))-METHYLTRANSFERASE"/>
    <property type="match status" value="1"/>
</dbReference>
<keyword evidence="2" id="KW-1185">Reference proteome</keyword>
<dbReference type="PIRSF" id="PIRSF018637">
    <property type="entry name" value="TrmK"/>
    <property type="match status" value="1"/>
</dbReference>
<dbReference type="GO" id="GO:0160105">
    <property type="term" value="F:tRNA (adenine(22)-N1)-methyltransferase activity"/>
    <property type="evidence" value="ECO:0007669"/>
    <property type="project" value="InterPro"/>
</dbReference>
<reference evidence="1" key="1">
    <citation type="journal article" date="2014" name="Int. J. Syst. Evol. Microbiol.">
        <title>Complete genome sequence of Corynebacterium casei LMG S-19264T (=DSM 44701T), isolated from a smear-ripened cheese.</title>
        <authorList>
            <consortium name="US DOE Joint Genome Institute (JGI-PGF)"/>
            <person name="Walter F."/>
            <person name="Albersmeier A."/>
            <person name="Kalinowski J."/>
            <person name="Ruckert C."/>
        </authorList>
    </citation>
    <scope>NUCLEOTIDE SEQUENCE</scope>
    <source>
        <strain evidence="1">JCM 18487</strain>
    </source>
</reference>
<dbReference type="Pfam" id="PF12847">
    <property type="entry name" value="Methyltransf_18"/>
    <property type="match status" value="1"/>
</dbReference>
<evidence type="ECO:0008006" key="3">
    <source>
        <dbReference type="Google" id="ProtNLM"/>
    </source>
</evidence>